<accession>D1C9X7</accession>
<dbReference type="Pfam" id="PF12728">
    <property type="entry name" value="HTH_17"/>
    <property type="match status" value="1"/>
</dbReference>
<dbReference type="InterPro" id="IPR041657">
    <property type="entry name" value="HTH_17"/>
</dbReference>
<reference evidence="3" key="1">
    <citation type="submission" date="2009-11" db="EMBL/GenBank/DDBJ databases">
        <title>The complete chromosome 2 of Sphaerobacter thermophilus DSM 20745.</title>
        <authorList>
            <person name="Lucas S."/>
            <person name="Copeland A."/>
            <person name="Lapidus A."/>
            <person name="Glavina del Rio T."/>
            <person name="Dalin E."/>
            <person name="Tice H."/>
            <person name="Bruce D."/>
            <person name="Goodwin L."/>
            <person name="Pitluck S."/>
            <person name="Kyrpides N."/>
            <person name="Mavromatis K."/>
            <person name="Ivanova N."/>
            <person name="Mikhailova N."/>
            <person name="LaButti K.M."/>
            <person name="Clum A."/>
            <person name="Sun H.I."/>
            <person name="Brettin T."/>
            <person name="Detter J.C."/>
            <person name="Han C."/>
            <person name="Larimer F."/>
            <person name="Land M."/>
            <person name="Hauser L."/>
            <person name="Markowitz V."/>
            <person name="Cheng J.F."/>
            <person name="Hugenholtz P."/>
            <person name="Woyke T."/>
            <person name="Wu D."/>
            <person name="Steenblock K."/>
            <person name="Schneider S."/>
            <person name="Pukall R."/>
            <person name="Goeker M."/>
            <person name="Klenk H.P."/>
            <person name="Eisen J.A."/>
        </authorList>
    </citation>
    <scope>NUCLEOTIDE SEQUENCE [LARGE SCALE GENOMIC DNA]</scope>
    <source>
        <strain evidence="3">ATCC 49802 / DSM 20745 / S 6022</strain>
    </source>
</reference>
<dbReference type="InterPro" id="IPR010093">
    <property type="entry name" value="SinI_DNA-bd"/>
</dbReference>
<dbReference type="GO" id="GO:0003677">
    <property type="term" value="F:DNA binding"/>
    <property type="evidence" value="ECO:0007669"/>
    <property type="project" value="InterPro"/>
</dbReference>
<dbReference type="EMBL" id="CP001824">
    <property type="protein sequence ID" value="ACZ40620.1"/>
    <property type="molecule type" value="Genomic_DNA"/>
</dbReference>
<evidence type="ECO:0000259" key="1">
    <source>
        <dbReference type="Pfam" id="PF12728"/>
    </source>
</evidence>
<dbReference type="STRING" id="479434.Sthe_3220"/>
<dbReference type="OrthoDB" id="33385at2"/>
<evidence type="ECO:0000313" key="2">
    <source>
        <dbReference type="EMBL" id="ACZ40620.1"/>
    </source>
</evidence>
<dbReference type="NCBIfam" id="TIGR01764">
    <property type="entry name" value="excise"/>
    <property type="match status" value="1"/>
</dbReference>
<reference evidence="2 3" key="2">
    <citation type="journal article" date="2010" name="Stand. Genomic Sci.">
        <title>Complete genome sequence of Desulfohalobium retbaense type strain (HR(100)).</title>
        <authorList>
            <person name="Spring S."/>
            <person name="Nolan M."/>
            <person name="Lapidus A."/>
            <person name="Glavina Del Rio T."/>
            <person name="Copeland A."/>
            <person name="Tice H."/>
            <person name="Cheng J.F."/>
            <person name="Lucas S."/>
            <person name="Land M."/>
            <person name="Chen F."/>
            <person name="Bruce D."/>
            <person name="Goodwin L."/>
            <person name="Pitluck S."/>
            <person name="Ivanova N."/>
            <person name="Mavromatis K."/>
            <person name="Mikhailova N."/>
            <person name="Pati A."/>
            <person name="Chen A."/>
            <person name="Palaniappan K."/>
            <person name="Hauser L."/>
            <person name="Chang Y.J."/>
            <person name="Jeffries C.D."/>
            <person name="Munk C."/>
            <person name="Kiss H."/>
            <person name="Chain P."/>
            <person name="Han C."/>
            <person name="Brettin T."/>
            <person name="Detter J.C."/>
            <person name="Schuler E."/>
            <person name="Goker M."/>
            <person name="Rohde M."/>
            <person name="Bristow J."/>
            <person name="Eisen J.A."/>
            <person name="Markowitz V."/>
            <person name="Hugenholtz P."/>
            <person name="Kyrpides N.C."/>
            <person name="Klenk H.P."/>
        </authorList>
    </citation>
    <scope>NUCLEOTIDE SEQUENCE [LARGE SCALE GENOMIC DNA]</scope>
    <source>
        <strain evidence="3">ATCC 49802 / DSM 20745 / S 6022</strain>
    </source>
</reference>
<evidence type="ECO:0000313" key="3">
    <source>
        <dbReference type="Proteomes" id="UP000002027"/>
    </source>
</evidence>
<dbReference type="HOGENOM" id="CLU_2025269_0_0_0"/>
<dbReference type="AlphaFoldDB" id="D1C9X7"/>
<dbReference type="Proteomes" id="UP000002027">
    <property type="component" value="Chromosome 2"/>
</dbReference>
<dbReference type="InParanoid" id="D1C9X7"/>
<sequence length="122" mass="13592">MVHRERHEYISVSEAADYLAVSAAVVRRWVKAGRLRGHRVARLGIRLRRAEVVAFARELRAKDDTGLHTGPKDSAEIWAAYDPEAVRAALQRSAGTLVGVDPDTLIRDIHEARTQGESESPR</sequence>
<proteinExistence type="predicted"/>
<dbReference type="InterPro" id="IPR009061">
    <property type="entry name" value="DNA-bd_dom_put_sf"/>
</dbReference>
<dbReference type="SUPFAM" id="SSF46955">
    <property type="entry name" value="Putative DNA-binding domain"/>
    <property type="match status" value="1"/>
</dbReference>
<dbReference type="RefSeq" id="WP_012873655.1">
    <property type="nucleotide sequence ID" value="NC_013524.1"/>
</dbReference>
<keyword evidence="3" id="KW-1185">Reference proteome</keyword>
<organism evidence="2 3">
    <name type="scientific">Sphaerobacter thermophilus (strain ATCC 49802 / DSM 20745 / KCCM 41009 / NCIMB 13125 / S 6022)</name>
    <dbReference type="NCBI Taxonomy" id="479434"/>
    <lineage>
        <taxon>Bacteria</taxon>
        <taxon>Pseudomonadati</taxon>
        <taxon>Thermomicrobiota</taxon>
        <taxon>Thermomicrobia</taxon>
        <taxon>Sphaerobacterales</taxon>
        <taxon>Sphaerobacterineae</taxon>
        <taxon>Sphaerobacteraceae</taxon>
        <taxon>Sphaerobacter</taxon>
    </lineage>
</organism>
<dbReference type="KEGG" id="sti:Sthe_3220"/>
<protein>
    <submittedName>
        <fullName evidence="2">DNA binding domain protein, excisionase family</fullName>
    </submittedName>
</protein>
<gene>
    <name evidence="2" type="ordered locus">Sthe_3220</name>
</gene>
<name>D1C9X7_SPHTD</name>
<feature type="domain" description="Helix-turn-helix" evidence="1">
    <location>
        <begin position="9"/>
        <end position="58"/>
    </location>
</feature>